<evidence type="ECO:0000313" key="1">
    <source>
        <dbReference type="EMBL" id="SOE88773.1"/>
    </source>
</evidence>
<protein>
    <submittedName>
        <fullName evidence="1">Uncharacterized protein</fullName>
    </submittedName>
</protein>
<dbReference type="EMBL" id="OCSU01000003">
    <property type="protein sequence ID" value="SOE88773.1"/>
    <property type="molecule type" value="Genomic_DNA"/>
</dbReference>
<accession>A0A7Z7IDJ8</accession>
<reference evidence="1 2" key="1">
    <citation type="submission" date="2017-09" db="EMBL/GenBank/DDBJ databases">
        <authorList>
            <person name="Varghese N."/>
            <person name="Submissions S."/>
        </authorList>
    </citation>
    <scope>NUCLEOTIDE SEQUENCE [LARGE SCALE GENOMIC DNA]</scope>
    <source>
        <strain evidence="1 2">OK806</strain>
    </source>
</reference>
<comment type="caution">
    <text evidence="1">The sequence shown here is derived from an EMBL/GenBank/DDBJ whole genome shotgun (WGS) entry which is preliminary data.</text>
</comment>
<gene>
    <name evidence="1" type="ORF">SAMN05446927_7396</name>
</gene>
<dbReference type="AlphaFoldDB" id="A0A7Z7IDJ8"/>
<dbReference type="Proteomes" id="UP000219522">
    <property type="component" value="Unassembled WGS sequence"/>
</dbReference>
<dbReference type="RefSeq" id="WP_062635316.1">
    <property type="nucleotide sequence ID" value="NZ_FCOG02000015.1"/>
</dbReference>
<organism evidence="1 2">
    <name type="scientific">Caballeronia arationis</name>
    <dbReference type="NCBI Taxonomy" id="1777142"/>
    <lineage>
        <taxon>Bacteria</taxon>
        <taxon>Pseudomonadati</taxon>
        <taxon>Pseudomonadota</taxon>
        <taxon>Betaproteobacteria</taxon>
        <taxon>Burkholderiales</taxon>
        <taxon>Burkholderiaceae</taxon>
        <taxon>Caballeronia</taxon>
    </lineage>
</organism>
<sequence length="72" mass="8173">MTVGRTKDRHGETIKKKRRTSVQITTVALLSSDDAAFTLKRFRLVRVNKPDEHALRYAMPTNSTLKFALSTP</sequence>
<proteinExistence type="predicted"/>
<keyword evidence="2" id="KW-1185">Reference proteome</keyword>
<name>A0A7Z7IDJ8_9BURK</name>
<evidence type="ECO:0000313" key="2">
    <source>
        <dbReference type="Proteomes" id="UP000219522"/>
    </source>
</evidence>